<evidence type="ECO:0000256" key="16">
    <source>
        <dbReference type="ARBA" id="ARBA00023242"/>
    </source>
</evidence>
<evidence type="ECO:0000256" key="17">
    <source>
        <dbReference type="ARBA" id="ARBA00070899"/>
    </source>
</evidence>
<evidence type="ECO:0000256" key="4">
    <source>
        <dbReference type="ARBA" id="ARBA00022473"/>
    </source>
</evidence>
<dbReference type="PROSITE" id="PS00028">
    <property type="entry name" value="ZINC_FINGER_C2H2_1"/>
    <property type="match status" value="3"/>
</dbReference>
<reference evidence="22 23" key="1">
    <citation type="journal article" date="2017" name="Curr. Biol.">
        <title>Genome architecture and evolution of a unichromosomal asexual nematode.</title>
        <authorList>
            <person name="Fradin H."/>
            <person name="Zegar C."/>
            <person name="Gutwein M."/>
            <person name="Lucas J."/>
            <person name="Kovtun M."/>
            <person name="Corcoran D."/>
            <person name="Baugh L.R."/>
            <person name="Kiontke K."/>
            <person name="Gunsalus K."/>
            <person name="Fitch D.H."/>
            <person name="Piano F."/>
        </authorList>
    </citation>
    <scope>NUCLEOTIDE SEQUENCE [LARGE SCALE GENOMIC DNA]</scope>
    <source>
        <strain evidence="22">PF1309</strain>
    </source>
</reference>
<dbReference type="Proteomes" id="UP000218231">
    <property type="component" value="Unassembled WGS sequence"/>
</dbReference>
<evidence type="ECO:0000313" key="23">
    <source>
        <dbReference type="Proteomes" id="UP000218231"/>
    </source>
</evidence>
<dbReference type="InterPro" id="IPR013087">
    <property type="entry name" value="Znf_C2H2_type"/>
</dbReference>
<dbReference type="GO" id="GO:0000981">
    <property type="term" value="F:DNA-binding transcription factor activity, RNA polymerase II-specific"/>
    <property type="evidence" value="ECO:0007669"/>
    <property type="project" value="TreeGrafter"/>
</dbReference>
<keyword evidence="8" id="KW-0677">Repeat</keyword>
<dbReference type="FunFam" id="3.30.160.60:FF:002530">
    <property type="entry name" value="Zinc finger protein"/>
    <property type="match status" value="1"/>
</dbReference>
<keyword evidence="13" id="KW-0238">DNA-binding</keyword>
<dbReference type="Pfam" id="PF00096">
    <property type="entry name" value="zf-C2H2"/>
    <property type="match status" value="2"/>
</dbReference>
<keyword evidence="16" id="KW-0539">Nucleus</keyword>
<evidence type="ECO:0000256" key="5">
    <source>
        <dbReference type="ARBA" id="ARBA00022490"/>
    </source>
</evidence>
<protein>
    <recommendedName>
        <fullName evidence="17">Zinc finger protein unc-98</fullName>
    </recommendedName>
    <alternativeName>
        <fullName evidence="18">Uncoordinated protein 98</fullName>
    </alternativeName>
</protein>
<evidence type="ECO:0000256" key="8">
    <source>
        <dbReference type="ARBA" id="ARBA00022737"/>
    </source>
</evidence>
<dbReference type="PANTHER" id="PTHR24409">
    <property type="entry name" value="ZINC FINGER PROTEIN 142"/>
    <property type="match status" value="1"/>
</dbReference>
<feature type="region of interest" description="Disordered" evidence="20">
    <location>
        <begin position="119"/>
        <end position="141"/>
    </location>
</feature>
<evidence type="ECO:0000256" key="3">
    <source>
        <dbReference type="ARBA" id="ARBA00022433"/>
    </source>
</evidence>
<evidence type="ECO:0000256" key="9">
    <source>
        <dbReference type="ARBA" id="ARBA00022771"/>
    </source>
</evidence>
<evidence type="ECO:0000256" key="7">
    <source>
        <dbReference type="ARBA" id="ARBA00022723"/>
    </source>
</evidence>
<evidence type="ECO:0000256" key="12">
    <source>
        <dbReference type="ARBA" id="ARBA00023015"/>
    </source>
</evidence>
<feature type="domain" description="C2H2-type" evidence="21">
    <location>
        <begin position="190"/>
        <end position="212"/>
    </location>
</feature>
<evidence type="ECO:0000256" key="15">
    <source>
        <dbReference type="ARBA" id="ARBA00023179"/>
    </source>
</evidence>
<evidence type="ECO:0000256" key="14">
    <source>
        <dbReference type="ARBA" id="ARBA00023163"/>
    </source>
</evidence>
<keyword evidence="23" id="KW-1185">Reference proteome</keyword>
<keyword evidence="7" id="KW-0479">Metal-binding</keyword>
<keyword evidence="14" id="KW-0804">Transcription</keyword>
<feature type="domain" description="C2H2-type" evidence="21">
    <location>
        <begin position="162"/>
        <end position="189"/>
    </location>
</feature>
<keyword evidence="15" id="KW-0514">Muscle protein</keyword>
<dbReference type="EMBL" id="LIAE01006271">
    <property type="protein sequence ID" value="PAV92067.1"/>
    <property type="molecule type" value="Genomic_DNA"/>
</dbReference>
<accession>A0A2A2M1G5</accession>
<dbReference type="GO" id="GO:0005634">
    <property type="term" value="C:nucleus"/>
    <property type="evidence" value="ECO:0007669"/>
    <property type="project" value="UniProtKB-SubCell"/>
</dbReference>
<dbReference type="GO" id="GO:0000977">
    <property type="term" value="F:RNA polymerase II transcription regulatory region sequence-specific DNA binding"/>
    <property type="evidence" value="ECO:0007669"/>
    <property type="project" value="TreeGrafter"/>
</dbReference>
<dbReference type="GO" id="GO:0032982">
    <property type="term" value="C:myosin filament"/>
    <property type="evidence" value="ECO:0007669"/>
    <property type="project" value="UniProtKB-KW"/>
</dbReference>
<dbReference type="SUPFAM" id="SSF57667">
    <property type="entry name" value="beta-beta-alpha zinc fingers"/>
    <property type="match status" value="2"/>
</dbReference>
<feature type="compositionally biased region" description="Basic and acidic residues" evidence="20">
    <location>
        <begin position="120"/>
        <end position="141"/>
    </location>
</feature>
<keyword evidence="5" id="KW-0963">Cytoplasm</keyword>
<dbReference type="InterPro" id="IPR036236">
    <property type="entry name" value="Znf_C2H2_sf"/>
</dbReference>
<keyword evidence="3" id="KW-0787">Thick filament</keyword>
<evidence type="ECO:0000256" key="19">
    <source>
        <dbReference type="PROSITE-ProRule" id="PRU00042"/>
    </source>
</evidence>
<evidence type="ECO:0000256" key="11">
    <source>
        <dbReference type="ARBA" id="ARBA00022833"/>
    </source>
</evidence>
<dbReference type="GO" id="GO:0008270">
    <property type="term" value="F:zinc ion binding"/>
    <property type="evidence" value="ECO:0007669"/>
    <property type="project" value="UniProtKB-KW"/>
</dbReference>
<feature type="region of interest" description="Disordered" evidence="20">
    <location>
        <begin position="1"/>
        <end position="22"/>
    </location>
</feature>
<dbReference type="GO" id="GO:0007517">
    <property type="term" value="P:muscle organ development"/>
    <property type="evidence" value="ECO:0007669"/>
    <property type="project" value="UniProtKB-KW"/>
</dbReference>
<dbReference type="PROSITE" id="PS50157">
    <property type="entry name" value="ZINC_FINGER_C2H2_2"/>
    <property type="match status" value="3"/>
</dbReference>
<dbReference type="AlphaFoldDB" id="A0A2A2M1G5"/>
<name>A0A2A2M1G5_9BILA</name>
<dbReference type="GO" id="GO:0005737">
    <property type="term" value="C:cytoplasm"/>
    <property type="evidence" value="ECO:0007669"/>
    <property type="project" value="UniProtKB-SubCell"/>
</dbReference>
<evidence type="ECO:0000259" key="21">
    <source>
        <dbReference type="PROSITE" id="PS50157"/>
    </source>
</evidence>
<evidence type="ECO:0000256" key="13">
    <source>
        <dbReference type="ARBA" id="ARBA00023125"/>
    </source>
</evidence>
<evidence type="ECO:0000256" key="18">
    <source>
        <dbReference type="ARBA" id="ARBA00082667"/>
    </source>
</evidence>
<evidence type="ECO:0000313" key="22">
    <source>
        <dbReference type="EMBL" id="PAV92067.1"/>
    </source>
</evidence>
<evidence type="ECO:0000256" key="10">
    <source>
        <dbReference type="ARBA" id="ARBA00022782"/>
    </source>
</evidence>
<evidence type="ECO:0000256" key="1">
    <source>
        <dbReference type="ARBA" id="ARBA00004123"/>
    </source>
</evidence>
<comment type="subcellular location">
    <subcellularLocation>
        <location evidence="2">Cytoplasm</location>
    </subcellularLocation>
    <subcellularLocation>
        <location evidence="1">Nucleus</location>
    </subcellularLocation>
</comment>
<keyword evidence="6" id="KW-0517">Myogenesis</keyword>
<dbReference type="Gene3D" id="3.30.160.60">
    <property type="entry name" value="Classic Zinc Finger"/>
    <property type="match status" value="2"/>
</dbReference>
<organism evidence="22 23">
    <name type="scientific">Diploscapter pachys</name>
    <dbReference type="NCBI Taxonomy" id="2018661"/>
    <lineage>
        <taxon>Eukaryota</taxon>
        <taxon>Metazoa</taxon>
        <taxon>Ecdysozoa</taxon>
        <taxon>Nematoda</taxon>
        <taxon>Chromadorea</taxon>
        <taxon>Rhabditida</taxon>
        <taxon>Rhabditina</taxon>
        <taxon>Rhabditomorpha</taxon>
        <taxon>Rhabditoidea</taxon>
        <taxon>Rhabditidae</taxon>
        <taxon>Diploscapter</taxon>
    </lineage>
</organism>
<sequence>MAVCKKGDRRSKAEKEEEGFEWDARKARDADFDDLMAACDFAISATRNGESIAPCVVDMIKNETESPLEILEEDFERDDRRRKLDILNKAGGPEPVRRFPLPKPIPEEVMNSPKMKRREARFTEEMEERRRDRSEERKKVEQMLVPADQHPVEKDDNGFIYYKCRFCGLTFNYMNTLRAHERVHNVPQPFVCGKCGESFEFSCQLEYHCQQHGDVSGYKCECGRTFFSYTEMLYHKHADEKDNEEEKIHAPPLIVAAPSSRPTANPALLLHEMPTPEYKEKGYEPKHPLKVYNDVRTKPYICEYCGKSYADSRGLAYHMMSHRGEKIFNPRASRYMMGREGVGYTDRKSYFLFPYSSGRVPPTY</sequence>
<evidence type="ECO:0000256" key="20">
    <source>
        <dbReference type="SAM" id="MobiDB-lite"/>
    </source>
</evidence>
<comment type="caution">
    <text evidence="22">The sequence shown here is derived from an EMBL/GenBank/DDBJ whole genome shotgun (WGS) entry which is preliminary data.</text>
</comment>
<keyword evidence="9 19" id="KW-0863">Zinc-finger</keyword>
<feature type="domain" description="C2H2-type" evidence="21">
    <location>
        <begin position="300"/>
        <end position="327"/>
    </location>
</feature>
<dbReference type="SMART" id="SM00355">
    <property type="entry name" value="ZnF_C2H2"/>
    <property type="match status" value="3"/>
</dbReference>
<dbReference type="PANTHER" id="PTHR24409:SF295">
    <property type="entry name" value="AZ2-RELATED"/>
    <property type="match status" value="1"/>
</dbReference>
<proteinExistence type="predicted"/>
<evidence type="ECO:0000256" key="6">
    <source>
        <dbReference type="ARBA" id="ARBA00022541"/>
    </source>
</evidence>
<dbReference type="GO" id="GO:0030154">
    <property type="term" value="P:cell differentiation"/>
    <property type="evidence" value="ECO:0007669"/>
    <property type="project" value="UniProtKB-KW"/>
</dbReference>
<gene>
    <name evidence="22" type="ORF">WR25_17780</name>
</gene>
<evidence type="ECO:0000256" key="2">
    <source>
        <dbReference type="ARBA" id="ARBA00004496"/>
    </source>
</evidence>
<dbReference type="OrthoDB" id="6077919at2759"/>
<keyword evidence="11" id="KW-0862">Zinc</keyword>
<keyword evidence="10" id="KW-0221">Differentiation</keyword>
<dbReference type="STRING" id="2018661.A0A2A2M1G5"/>
<keyword evidence="4" id="KW-0217">Developmental protein</keyword>
<keyword evidence="12" id="KW-0805">Transcription regulation</keyword>